<dbReference type="PRINTS" id="PR00133">
    <property type="entry name" value="GLHYDRLASE3"/>
</dbReference>
<dbReference type="SUPFAM" id="SSF51445">
    <property type="entry name" value="(Trans)glycosidases"/>
    <property type="match status" value="1"/>
</dbReference>
<evidence type="ECO:0000256" key="5">
    <source>
        <dbReference type="ARBA" id="ARBA00022801"/>
    </source>
</evidence>
<proteinExistence type="inferred from homology"/>
<dbReference type="InterPro" id="IPR002772">
    <property type="entry name" value="Glyco_hydro_3_C"/>
</dbReference>
<dbReference type="SUPFAM" id="SSF52279">
    <property type="entry name" value="Beta-D-glucan exohydrolase, C-terminal domain"/>
    <property type="match status" value="1"/>
</dbReference>
<dbReference type="EC" id="3.2.1.21" evidence="3"/>
<dbReference type="InterPro" id="IPR013783">
    <property type="entry name" value="Ig-like_fold"/>
</dbReference>
<dbReference type="InterPro" id="IPR036962">
    <property type="entry name" value="Glyco_hydro_3_N_sf"/>
</dbReference>
<reference evidence="8 9" key="1">
    <citation type="submission" date="2019-05" db="EMBL/GenBank/DDBJ databases">
        <title>The metagenome of a microbial culture collection derived from dairy environment covers the genomic content of the human microbiome.</title>
        <authorList>
            <person name="Roder T."/>
            <person name="Wuthrich D."/>
            <person name="Sattari Z."/>
            <person name="Von Ah U."/>
            <person name="Bar C."/>
            <person name="Ronchi F."/>
            <person name="Macpherson A.J."/>
            <person name="Ganal-Vonarburg S.C."/>
            <person name="Bruggmann R."/>
            <person name="Vergeres G."/>
        </authorList>
    </citation>
    <scope>NUCLEOTIDE SEQUENCE [LARGE SCALE GENOMIC DNA]</scope>
    <source>
        <strain evidence="8 9">FAM 24227</strain>
    </source>
</reference>
<comment type="caution">
    <text evidence="8">The sequence shown here is derived from an EMBL/GenBank/DDBJ whole genome shotgun (WGS) entry which is preliminary data.</text>
</comment>
<dbReference type="EMBL" id="VBSP01000005">
    <property type="protein sequence ID" value="TLQ48949.1"/>
    <property type="molecule type" value="Genomic_DNA"/>
</dbReference>
<evidence type="ECO:0000256" key="6">
    <source>
        <dbReference type="ARBA" id="ARBA00023295"/>
    </source>
</evidence>
<dbReference type="GO" id="GO:0009251">
    <property type="term" value="P:glucan catabolic process"/>
    <property type="evidence" value="ECO:0007669"/>
    <property type="project" value="TreeGrafter"/>
</dbReference>
<dbReference type="InterPro" id="IPR026891">
    <property type="entry name" value="Fn3-like"/>
</dbReference>
<keyword evidence="5" id="KW-0378">Hydrolase</keyword>
<name>A0A5R9EFS6_9LACT</name>
<dbReference type="PANTHER" id="PTHR30620">
    <property type="entry name" value="PERIPLASMIC BETA-GLUCOSIDASE-RELATED"/>
    <property type="match status" value="1"/>
</dbReference>
<dbReference type="Pfam" id="PF00933">
    <property type="entry name" value="Glyco_hydro_3"/>
    <property type="match status" value="1"/>
</dbReference>
<dbReference type="GO" id="GO:0008422">
    <property type="term" value="F:beta-glucosidase activity"/>
    <property type="evidence" value="ECO:0007669"/>
    <property type="project" value="UniProtKB-EC"/>
</dbReference>
<comment type="similarity">
    <text evidence="2">Belongs to the glycosyl hydrolase 3 family.</text>
</comment>
<dbReference type="AlphaFoldDB" id="A0A5R9EFS6"/>
<accession>A0A5R9EFS6</accession>
<dbReference type="OrthoDB" id="9805821at2"/>
<evidence type="ECO:0000313" key="9">
    <source>
        <dbReference type="Proteomes" id="UP000306420"/>
    </source>
</evidence>
<organism evidence="8 9">
    <name type="scientific">Ruoffia tabacinasalis</name>
    <dbReference type="NCBI Taxonomy" id="87458"/>
    <lineage>
        <taxon>Bacteria</taxon>
        <taxon>Bacillati</taxon>
        <taxon>Bacillota</taxon>
        <taxon>Bacilli</taxon>
        <taxon>Lactobacillales</taxon>
        <taxon>Aerococcaceae</taxon>
        <taxon>Ruoffia</taxon>
    </lineage>
</organism>
<evidence type="ECO:0000313" key="8">
    <source>
        <dbReference type="EMBL" id="TLQ48949.1"/>
    </source>
</evidence>
<evidence type="ECO:0000259" key="7">
    <source>
        <dbReference type="SMART" id="SM01217"/>
    </source>
</evidence>
<dbReference type="Gene3D" id="3.40.50.1700">
    <property type="entry name" value="Glycoside hydrolase family 3 C-terminal domain"/>
    <property type="match status" value="1"/>
</dbReference>
<dbReference type="InterPro" id="IPR051915">
    <property type="entry name" value="Cellulose_Degrad_GH3"/>
</dbReference>
<dbReference type="Gene3D" id="3.20.20.300">
    <property type="entry name" value="Glycoside hydrolase, family 3, N-terminal domain"/>
    <property type="match status" value="1"/>
</dbReference>
<evidence type="ECO:0000256" key="2">
    <source>
        <dbReference type="ARBA" id="ARBA00005336"/>
    </source>
</evidence>
<gene>
    <name evidence="8" type="ORF">FEZ33_02625</name>
</gene>
<dbReference type="InterPro" id="IPR001764">
    <property type="entry name" value="Glyco_hydro_3_N"/>
</dbReference>
<evidence type="ECO:0000256" key="4">
    <source>
        <dbReference type="ARBA" id="ARBA00022729"/>
    </source>
</evidence>
<protein>
    <recommendedName>
        <fullName evidence="3">beta-glucosidase</fullName>
        <ecNumber evidence="3">3.2.1.21</ecNumber>
    </recommendedName>
</protein>
<sequence length="714" mass="78848">MKQVDLVALFNEMTLDEKIGQLVQLTPDFFEQGGEITGPVKEWELDSEQLSRVGSILGTQKASQVYNIQKEYLEQSRLKIPLLFMADIIHGYETIFPIPLAMASSFDEAIIKEAARLSAHEGTNAGIHVTFSPNADYVKDARWGRVMETNGEDPILSAALTRAFIEGYQGTDLAKDKNSLAACVKHFIGYGAAQAGRDYNTVDISDIEMYQNYLPAFKAAIDAGVKLVMTSFNTIQGIPVSGNKRVIQKTLRQDLNFEGVLISDWASIAELVPHGVAKDGYESAELAFDAGVDIDMMSDSYLSHLNLIVNAENLDKLNESVLRVLNLKNALGLFEDPYRGLEKDSLDKKTIDGLRDSTRKIAERSIVLLKNDGILPLKNGQNVGLIGPKATSQDILGAWSWMGQNDKAISLADGLASKSINLSTLDFSENENITDEYIEKAKKLAKELDIVIIAVGEKSDESGEGSSLVNIELSRKQDRLIQEISKINAKTIVIVFSGRPLALSNINEEARAIIQAWFPGSEGGNALANILMGDANPQAKLPMSFPRSVGQLPNTYAQMSTGRPKKNDNKNEKYISQYLDELNTPLYPFGHGLSYSEFTLEHITLSKETMTRAEAITVGADLKNISHIKGSTVVQLYLQDVVAQVTRPMRELKKWSVETVNAKDEKEIEFIITEEDLAYVHSDLTQRADVGEFKLYLGFDSQSAMYIGSIHLTD</sequence>
<keyword evidence="6" id="KW-0326">Glycosidase</keyword>
<dbReference type="Proteomes" id="UP000306420">
    <property type="component" value="Unassembled WGS sequence"/>
</dbReference>
<dbReference type="PANTHER" id="PTHR30620:SF16">
    <property type="entry name" value="LYSOSOMAL BETA GLUCOSIDASE"/>
    <property type="match status" value="1"/>
</dbReference>
<comment type="catalytic activity">
    <reaction evidence="1">
        <text>Hydrolysis of terminal, non-reducing beta-D-glucosyl residues with release of beta-D-glucose.</text>
        <dbReference type="EC" id="3.2.1.21"/>
    </reaction>
</comment>
<feature type="domain" description="Fibronectin type III-like" evidence="7">
    <location>
        <begin position="632"/>
        <end position="701"/>
    </location>
</feature>
<dbReference type="InterPro" id="IPR017853">
    <property type="entry name" value="GH"/>
</dbReference>
<dbReference type="InterPro" id="IPR036881">
    <property type="entry name" value="Glyco_hydro_3_C_sf"/>
</dbReference>
<dbReference type="Pfam" id="PF14310">
    <property type="entry name" value="Fn3-like"/>
    <property type="match status" value="1"/>
</dbReference>
<dbReference type="Gene3D" id="2.60.40.10">
    <property type="entry name" value="Immunoglobulins"/>
    <property type="match status" value="1"/>
</dbReference>
<dbReference type="Pfam" id="PF01915">
    <property type="entry name" value="Glyco_hydro_3_C"/>
    <property type="match status" value="1"/>
</dbReference>
<evidence type="ECO:0000256" key="1">
    <source>
        <dbReference type="ARBA" id="ARBA00000448"/>
    </source>
</evidence>
<evidence type="ECO:0000256" key="3">
    <source>
        <dbReference type="ARBA" id="ARBA00012744"/>
    </source>
</evidence>
<keyword evidence="4" id="KW-0732">Signal</keyword>
<dbReference type="SMART" id="SM01217">
    <property type="entry name" value="Fn3_like"/>
    <property type="match status" value="1"/>
</dbReference>